<evidence type="ECO:0000313" key="4">
    <source>
        <dbReference type="Proteomes" id="UP001229955"/>
    </source>
</evidence>
<accession>A0AA49JZF5</accession>
<dbReference type="Proteomes" id="UP001229955">
    <property type="component" value="Chromosome"/>
</dbReference>
<keyword evidence="1" id="KW-0812">Transmembrane</keyword>
<feature type="transmembrane region" description="Helical" evidence="1">
    <location>
        <begin position="53"/>
        <end position="75"/>
    </location>
</feature>
<dbReference type="KEGG" id="pspc:Strain318_001212"/>
<evidence type="ECO:0008006" key="5">
    <source>
        <dbReference type="Google" id="ProtNLM"/>
    </source>
</evidence>
<feature type="transmembrane region" description="Helical" evidence="1">
    <location>
        <begin position="112"/>
        <end position="132"/>
    </location>
</feature>
<protein>
    <recommendedName>
        <fullName evidence="5">Sugar transporter</fullName>
    </recommendedName>
</protein>
<name>A0AA49JTX4_9BACT</name>
<proteinExistence type="predicted"/>
<evidence type="ECO:0000313" key="3">
    <source>
        <dbReference type="EMBL" id="WKW14851.1"/>
    </source>
</evidence>
<keyword evidence="1" id="KW-0472">Membrane</keyword>
<reference evidence="2" key="1">
    <citation type="submission" date="2023-07" db="EMBL/GenBank/DDBJ databases">
        <authorList>
            <person name="Haufschild T."/>
            <person name="Kallscheuer N."/>
            <person name="Hammer J."/>
            <person name="Kohn T."/>
            <person name="Kabuu M."/>
            <person name="Jogler M."/>
            <person name="Wohfarth N."/>
            <person name="Heuer A."/>
            <person name="Rohde M."/>
            <person name="van Teeseling M.C.F."/>
            <person name="Jogler C."/>
        </authorList>
    </citation>
    <scope>NUCLEOTIDE SEQUENCE</scope>
    <source>
        <strain evidence="2">Strain 138</strain>
        <strain evidence="3">Strain 318</strain>
    </source>
</reference>
<gene>
    <name evidence="2" type="ORF">Strain138_001212</name>
    <name evidence="3" type="ORF">Strain318_001212</name>
</gene>
<sequence>MPSPAKWFKPASIVIVLWMALGVVMLTLDLMTTAEQAAALPEAQRLLREERPMWLMIVFGLATTLGLLGGVALVARKAAAQTLLLLSLVFVTIQFGYTVFGMQAIARVGAGHALGVPGFIFAMGAFSLWVAIKARNDGWVE</sequence>
<accession>A0AA49JTX4</accession>
<dbReference type="EMBL" id="CP130612">
    <property type="protein sequence ID" value="WKW11941.1"/>
    <property type="molecule type" value="Genomic_DNA"/>
</dbReference>
<feature type="transmembrane region" description="Helical" evidence="1">
    <location>
        <begin position="82"/>
        <end position="106"/>
    </location>
</feature>
<keyword evidence="4" id="KW-1185">Reference proteome</keyword>
<feature type="transmembrane region" description="Helical" evidence="1">
    <location>
        <begin position="12"/>
        <end position="33"/>
    </location>
</feature>
<keyword evidence="1" id="KW-1133">Transmembrane helix</keyword>
<dbReference type="RefSeq" id="WP_367887620.1">
    <property type="nucleotide sequence ID" value="NZ_CP130612.1"/>
</dbReference>
<evidence type="ECO:0000313" key="2">
    <source>
        <dbReference type="EMBL" id="WKW11941.1"/>
    </source>
</evidence>
<organism evidence="2">
    <name type="scientific">Pseudogemmatithrix spongiicola</name>
    <dbReference type="NCBI Taxonomy" id="3062599"/>
    <lineage>
        <taxon>Bacteria</taxon>
        <taxon>Pseudomonadati</taxon>
        <taxon>Gemmatimonadota</taxon>
        <taxon>Gemmatimonadia</taxon>
        <taxon>Gemmatimonadales</taxon>
        <taxon>Gemmatimonadaceae</taxon>
        <taxon>Pseudogemmatithrix</taxon>
    </lineage>
</organism>
<dbReference type="EMBL" id="CP130613">
    <property type="protein sequence ID" value="WKW14851.1"/>
    <property type="molecule type" value="Genomic_DNA"/>
</dbReference>
<dbReference type="AlphaFoldDB" id="A0AA49JTX4"/>
<evidence type="ECO:0000256" key="1">
    <source>
        <dbReference type="SAM" id="Phobius"/>
    </source>
</evidence>